<reference evidence="2" key="1">
    <citation type="submission" date="2015-06" db="UniProtKB">
        <authorList>
            <consortium name="EnsemblPlants"/>
        </authorList>
    </citation>
    <scope>IDENTIFICATION</scope>
</reference>
<dbReference type="OMA" id="LERMHVN"/>
<evidence type="ECO:0000313" key="3">
    <source>
        <dbReference type="Proteomes" id="UP000007306"/>
    </source>
</evidence>
<keyword evidence="3" id="KW-1185">Reference proteome</keyword>
<name>I1Q9W1_ORYGL</name>
<reference evidence="2 3" key="2">
    <citation type="submission" date="2018-04" db="EMBL/GenBank/DDBJ databases">
        <title>OglaRS2 (Oryza glaberrima Reference Sequence Version 2).</title>
        <authorList>
            <person name="Zhang J."/>
            <person name="Kudrna D."/>
            <person name="Lee S."/>
            <person name="Talag J."/>
            <person name="Rajasekar S."/>
            <person name="Wing R.A."/>
        </authorList>
    </citation>
    <scope>NUCLEOTIDE SEQUENCE [LARGE SCALE GENOMIC DNA]</scope>
    <source>
        <strain evidence="2 3">cv. IRGC 96717</strain>
    </source>
</reference>
<proteinExistence type="predicted"/>
<dbReference type="EnsemblPlants" id="ORGLA07G0090300.1">
    <property type="protein sequence ID" value="ORGLA07G0090300.1"/>
    <property type="gene ID" value="ORGLA07G0090300"/>
</dbReference>
<evidence type="ECO:0000313" key="2">
    <source>
        <dbReference type="EnsemblPlants" id="ORGLA07G0090300.1"/>
    </source>
</evidence>
<evidence type="ECO:0000256" key="1">
    <source>
        <dbReference type="SAM" id="MobiDB-lite"/>
    </source>
</evidence>
<dbReference type="AlphaFoldDB" id="I1Q9W1"/>
<organism evidence="2 3">
    <name type="scientific">Oryza glaberrima</name>
    <name type="common">African rice</name>
    <dbReference type="NCBI Taxonomy" id="4538"/>
    <lineage>
        <taxon>Eukaryota</taxon>
        <taxon>Viridiplantae</taxon>
        <taxon>Streptophyta</taxon>
        <taxon>Embryophyta</taxon>
        <taxon>Tracheophyta</taxon>
        <taxon>Spermatophyta</taxon>
        <taxon>Magnoliopsida</taxon>
        <taxon>Liliopsida</taxon>
        <taxon>Poales</taxon>
        <taxon>Poaceae</taxon>
        <taxon>BOP clade</taxon>
        <taxon>Oryzoideae</taxon>
        <taxon>Oryzeae</taxon>
        <taxon>Oryzinae</taxon>
        <taxon>Oryza</taxon>
    </lineage>
</organism>
<protein>
    <submittedName>
        <fullName evidence="2">Uncharacterized protein</fullName>
    </submittedName>
</protein>
<feature type="region of interest" description="Disordered" evidence="1">
    <location>
        <begin position="93"/>
        <end position="135"/>
    </location>
</feature>
<sequence length="188" mass="20748">MASFDLNAEKQCRVASSNWPTMAVLLVGDAWRRRIGAGEHLDNAGDEALVCRQEWYRVASKVEVTSKCVVHGSGAMATGSACRSEVELVIDARTVGTPGGRRSSRGGSHQARRRVPVTEPPEEGADKDDEGKAKDVRELERMHVNVERENEAKRDPVFGVALRGSLWATTIRRGALLQLRQRDGEEER</sequence>
<dbReference type="HOGENOM" id="CLU_124119_0_0_1"/>
<dbReference type="Gramene" id="ORGLA07G0090300.1">
    <property type="protein sequence ID" value="ORGLA07G0090300.1"/>
    <property type="gene ID" value="ORGLA07G0090300"/>
</dbReference>
<dbReference type="Proteomes" id="UP000007306">
    <property type="component" value="Chromosome 7"/>
</dbReference>
<accession>I1Q9W1</accession>